<organism evidence="1 2">
    <name type="scientific">Ancylostoma duodenale</name>
    <dbReference type="NCBI Taxonomy" id="51022"/>
    <lineage>
        <taxon>Eukaryota</taxon>
        <taxon>Metazoa</taxon>
        <taxon>Ecdysozoa</taxon>
        <taxon>Nematoda</taxon>
        <taxon>Chromadorea</taxon>
        <taxon>Rhabditida</taxon>
        <taxon>Rhabditina</taxon>
        <taxon>Rhabditomorpha</taxon>
        <taxon>Strongyloidea</taxon>
        <taxon>Ancylostomatidae</taxon>
        <taxon>Ancylostomatinae</taxon>
        <taxon>Ancylostoma</taxon>
    </lineage>
</organism>
<gene>
    <name evidence="1" type="ORF">ANCDUO_10195</name>
</gene>
<dbReference type="EMBL" id="KN731827">
    <property type="protein sequence ID" value="KIH59566.1"/>
    <property type="molecule type" value="Genomic_DNA"/>
</dbReference>
<protein>
    <submittedName>
        <fullName evidence="1">Uncharacterized protein</fullName>
    </submittedName>
</protein>
<reference evidence="1 2" key="1">
    <citation type="submission" date="2013-12" db="EMBL/GenBank/DDBJ databases">
        <title>Draft genome of the parsitic nematode Ancylostoma duodenale.</title>
        <authorList>
            <person name="Mitreva M."/>
        </authorList>
    </citation>
    <scope>NUCLEOTIDE SEQUENCE [LARGE SCALE GENOMIC DNA]</scope>
    <source>
        <strain evidence="1 2">Zhejiang</strain>
    </source>
</reference>
<proteinExistence type="predicted"/>
<dbReference type="OrthoDB" id="9979716at2759"/>
<name>A0A0C2GRE9_9BILA</name>
<dbReference type="AlphaFoldDB" id="A0A0C2GRE9"/>
<sequence>MVQLSFGQISHNEYEDCTEMIVETRDTLVLHGAQKIHTSNAISVRIFDHVPCDPHSTTAALPSLVMNVSSTGLLLFGPGRLPITCC</sequence>
<keyword evidence="2" id="KW-1185">Reference proteome</keyword>
<evidence type="ECO:0000313" key="2">
    <source>
        <dbReference type="Proteomes" id="UP000054047"/>
    </source>
</evidence>
<evidence type="ECO:0000313" key="1">
    <source>
        <dbReference type="EMBL" id="KIH59566.1"/>
    </source>
</evidence>
<dbReference type="Proteomes" id="UP000054047">
    <property type="component" value="Unassembled WGS sequence"/>
</dbReference>
<accession>A0A0C2GRE9</accession>